<dbReference type="Gene3D" id="3.10.105.10">
    <property type="entry name" value="Dipeptide-binding Protein, Domain 3"/>
    <property type="match status" value="1"/>
</dbReference>
<evidence type="ECO:0000256" key="8">
    <source>
        <dbReference type="SAM" id="Coils"/>
    </source>
</evidence>
<organism evidence="11 12">
    <name type="scientific">Virgibacillus necropolis</name>
    <dbReference type="NCBI Taxonomy" id="163877"/>
    <lineage>
        <taxon>Bacteria</taxon>
        <taxon>Bacillati</taxon>
        <taxon>Bacillota</taxon>
        <taxon>Bacilli</taxon>
        <taxon>Bacillales</taxon>
        <taxon>Bacillaceae</taxon>
        <taxon>Virgibacillus</taxon>
    </lineage>
</organism>
<evidence type="ECO:0000256" key="4">
    <source>
        <dbReference type="ARBA" id="ARBA00022729"/>
    </source>
</evidence>
<dbReference type="AlphaFoldDB" id="A0A221MA60"/>
<dbReference type="Pfam" id="PF00496">
    <property type="entry name" value="SBP_bac_5"/>
    <property type="match status" value="1"/>
</dbReference>
<dbReference type="PANTHER" id="PTHR30290:SF10">
    <property type="entry name" value="PERIPLASMIC OLIGOPEPTIDE-BINDING PROTEIN-RELATED"/>
    <property type="match status" value="1"/>
</dbReference>
<dbReference type="FunFam" id="3.90.76.10:FF:000001">
    <property type="entry name" value="Oligopeptide ABC transporter substrate-binding protein"/>
    <property type="match status" value="1"/>
</dbReference>
<dbReference type="InterPro" id="IPR030678">
    <property type="entry name" value="Peptide/Ni-bd"/>
</dbReference>
<dbReference type="FunFam" id="3.10.105.10:FF:000001">
    <property type="entry name" value="Oligopeptide ABC transporter, oligopeptide-binding protein"/>
    <property type="match status" value="1"/>
</dbReference>
<dbReference type="InterPro" id="IPR000914">
    <property type="entry name" value="SBP_5_dom"/>
</dbReference>
<comment type="subcellular location">
    <subcellularLocation>
        <location evidence="1">Cell membrane</location>
        <topology evidence="1">Lipid-anchor</topology>
    </subcellularLocation>
</comment>
<dbReference type="GO" id="GO:1904680">
    <property type="term" value="F:peptide transmembrane transporter activity"/>
    <property type="evidence" value="ECO:0007669"/>
    <property type="project" value="TreeGrafter"/>
</dbReference>
<comment type="similarity">
    <text evidence="2">Belongs to the bacterial solute-binding protein 5 family.</text>
</comment>
<accession>A0A221MA60</accession>
<sequence>MSKKKLWNLCITVFCLSLLVGCYGGEPVDDTEKKESQGSESSVLHLATTGEIPTLKTNGTMDGLSQTIIMNIFEGLYRQGPDHEPIEGMAKDYEASEDGKKLTFHLKEDATWSNGDPVTAHDFVYAWKKALHPDTFSPHAYMMGPIKNATDIQDPDSELFGKVEELGVKATSDYTLEVVLESNVPYFFQLLTHPVFYPQNEKFVESQNDNYALEVENLIFNGPFILDSWDHGQGWILKKNTKYWDAKNVKVDQIDFKIAKETSTEVNLYESDTIDVANLSSEFVDVYKDHEDYRTSLESEMYFMRFNQKNKYLANVSIRKAIDMAWDKEKATEIILKNGSVPAYYLIPHNFTKSPDGVDFRKRYGDLNKGSIEKAQELWKKGLKELGESEISLELLSYDDGQRKSVAEYIKNQLEKNLPGLSIAINQQPNKQKLALEDKQEYDISYSGWRSDVNDPVDFLSVFLSDGPYNWQDFENKEYDNLVKKAQTDFTNLEQRFSNLQEAERILIDEEAAISPLYQAGKARLIKPYVKGFVAHPNSTYTYKWVHIENK</sequence>
<keyword evidence="5" id="KW-0571">Peptide transport</keyword>
<dbReference type="GO" id="GO:0030288">
    <property type="term" value="C:outer membrane-bounded periplasmic space"/>
    <property type="evidence" value="ECO:0007669"/>
    <property type="project" value="UniProtKB-ARBA"/>
</dbReference>
<keyword evidence="7" id="KW-0449">Lipoprotein</keyword>
<proteinExistence type="inferred from homology"/>
<evidence type="ECO:0000256" key="1">
    <source>
        <dbReference type="ARBA" id="ARBA00004193"/>
    </source>
</evidence>
<dbReference type="InterPro" id="IPR039424">
    <property type="entry name" value="SBP_5"/>
</dbReference>
<evidence type="ECO:0000256" key="2">
    <source>
        <dbReference type="ARBA" id="ARBA00005695"/>
    </source>
</evidence>
<dbReference type="Gene3D" id="3.90.76.10">
    <property type="entry name" value="Dipeptide-binding Protein, Domain 1"/>
    <property type="match status" value="1"/>
</dbReference>
<dbReference type="OrthoDB" id="9801912at2"/>
<evidence type="ECO:0000256" key="3">
    <source>
        <dbReference type="ARBA" id="ARBA00022448"/>
    </source>
</evidence>
<feature type="chain" id="PRO_5039405496" evidence="9">
    <location>
        <begin position="25"/>
        <end position="551"/>
    </location>
</feature>
<evidence type="ECO:0000313" key="11">
    <source>
        <dbReference type="EMBL" id="ASN04548.1"/>
    </source>
</evidence>
<dbReference type="PROSITE" id="PS51257">
    <property type="entry name" value="PROKAR_LIPOPROTEIN"/>
    <property type="match status" value="1"/>
</dbReference>
<dbReference type="Proteomes" id="UP000204391">
    <property type="component" value="Chromosome"/>
</dbReference>
<keyword evidence="5" id="KW-0653">Protein transport</keyword>
<evidence type="ECO:0000256" key="9">
    <source>
        <dbReference type="SAM" id="SignalP"/>
    </source>
</evidence>
<evidence type="ECO:0000256" key="7">
    <source>
        <dbReference type="ARBA" id="ARBA00023288"/>
    </source>
</evidence>
<dbReference type="PANTHER" id="PTHR30290">
    <property type="entry name" value="PERIPLASMIC BINDING COMPONENT OF ABC TRANSPORTER"/>
    <property type="match status" value="1"/>
</dbReference>
<evidence type="ECO:0000256" key="6">
    <source>
        <dbReference type="ARBA" id="ARBA00023139"/>
    </source>
</evidence>
<dbReference type="Gene3D" id="3.40.190.10">
    <property type="entry name" value="Periplasmic binding protein-like II"/>
    <property type="match status" value="1"/>
</dbReference>
<dbReference type="GO" id="GO:0015833">
    <property type="term" value="P:peptide transport"/>
    <property type="evidence" value="ECO:0007669"/>
    <property type="project" value="UniProtKB-KW"/>
</dbReference>
<keyword evidence="4 9" id="KW-0732">Signal</keyword>
<keyword evidence="6" id="KW-0564">Palmitate</keyword>
<feature type="signal peptide" evidence="9">
    <location>
        <begin position="1"/>
        <end position="24"/>
    </location>
</feature>
<protein>
    <submittedName>
        <fullName evidence="11">Peptide ABC transporter substrate-binding protein</fullName>
    </submittedName>
</protein>
<dbReference type="GO" id="GO:0043190">
    <property type="term" value="C:ATP-binding cassette (ABC) transporter complex"/>
    <property type="evidence" value="ECO:0007669"/>
    <property type="project" value="InterPro"/>
</dbReference>
<reference evidence="11 12" key="1">
    <citation type="journal article" date="2003" name="Int. J. Syst. Evol. Microbiol.">
        <title>Virgibacillus carmonensis sp. nov., Virgibacillus necropolis sp. nov. and Virgibacillus picturae sp. nov., three novel species isolated from deteriorated mural paintings, transfer of the species of the genus salibacillus to Virgibacillus, as Virgibacillus marismortui comb. nov. and Virgibacillus salexigens comb. nov., and emended description of the genus Virgibacillus.</title>
        <authorList>
            <person name="Heyrman J."/>
            <person name="Logan N.A."/>
            <person name="Busse H.J."/>
            <person name="Balcaen A."/>
            <person name="Lebbe L."/>
            <person name="Rodriguez-Diaz M."/>
            <person name="Swings J."/>
            <person name="De Vos P."/>
        </authorList>
    </citation>
    <scope>NUCLEOTIDE SEQUENCE [LARGE SCALE GENOMIC DNA]</scope>
    <source>
        <strain evidence="11 12">LMG 19488</strain>
    </source>
</reference>
<feature type="domain" description="Solute-binding protein family 5" evidence="10">
    <location>
        <begin position="84"/>
        <end position="470"/>
    </location>
</feature>
<dbReference type="RefSeq" id="WP_089531390.1">
    <property type="nucleotide sequence ID" value="NZ_CP022437.1"/>
</dbReference>
<evidence type="ECO:0000313" key="12">
    <source>
        <dbReference type="Proteomes" id="UP000204391"/>
    </source>
</evidence>
<feature type="coiled-coil region" evidence="8">
    <location>
        <begin position="476"/>
        <end position="503"/>
    </location>
</feature>
<dbReference type="SUPFAM" id="SSF53850">
    <property type="entry name" value="Periplasmic binding protein-like II"/>
    <property type="match status" value="1"/>
</dbReference>
<dbReference type="PIRSF" id="PIRSF002741">
    <property type="entry name" value="MppA"/>
    <property type="match status" value="1"/>
</dbReference>
<evidence type="ECO:0000256" key="5">
    <source>
        <dbReference type="ARBA" id="ARBA00022856"/>
    </source>
</evidence>
<gene>
    <name evidence="11" type="ORF">CFK40_05745</name>
</gene>
<keyword evidence="12" id="KW-1185">Reference proteome</keyword>
<keyword evidence="8" id="KW-0175">Coiled coil</keyword>
<keyword evidence="3" id="KW-0813">Transport</keyword>
<dbReference type="KEGG" id="vne:CFK40_05745"/>
<name>A0A221MA60_9BACI</name>
<dbReference type="CDD" id="cd08504">
    <property type="entry name" value="PBP2_OppA"/>
    <property type="match status" value="1"/>
</dbReference>
<evidence type="ECO:0000259" key="10">
    <source>
        <dbReference type="Pfam" id="PF00496"/>
    </source>
</evidence>
<dbReference type="EMBL" id="CP022437">
    <property type="protein sequence ID" value="ASN04548.1"/>
    <property type="molecule type" value="Genomic_DNA"/>
</dbReference>